<dbReference type="AlphaFoldDB" id="A0A1H5XT34"/>
<organism evidence="6 7">
    <name type="scientific">Jhaorihella thermophila</name>
    <dbReference type="NCBI Taxonomy" id="488547"/>
    <lineage>
        <taxon>Bacteria</taxon>
        <taxon>Pseudomonadati</taxon>
        <taxon>Pseudomonadota</taxon>
        <taxon>Alphaproteobacteria</taxon>
        <taxon>Rhodobacterales</taxon>
        <taxon>Paracoccaceae</taxon>
        <taxon>Jhaorihella</taxon>
    </lineage>
</organism>
<protein>
    <submittedName>
        <fullName evidence="6">Transposase, Mutator family</fullName>
    </submittedName>
</protein>
<gene>
    <name evidence="6" type="ORF">SAMN05421751_11283</name>
</gene>
<evidence type="ECO:0000313" key="7">
    <source>
        <dbReference type="Proteomes" id="UP000236742"/>
    </source>
</evidence>
<dbReference type="GO" id="GO:0006313">
    <property type="term" value="P:DNA transposition"/>
    <property type="evidence" value="ECO:0007669"/>
    <property type="project" value="InterPro"/>
</dbReference>
<keyword evidence="5" id="KW-0233">DNA recombination</keyword>
<accession>A0A1H5XT34</accession>
<proteinExistence type="inferred from homology"/>
<reference evidence="6 7" key="1">
    <citation type="submission" date="2016-10" db="EMBL/GenBank/DDBJ databases">
        <authorList>
            <person name="de Groot N.N."/>
        </authorList>
    </citation>
    <scope>NUCLEOTIDE SEQUENCE [LARGE SCALE GENOMIC DNA]</scope>
    <source>
        <strain evidence="6 7">DSM 23413</strain>
    </source>
</reference>
<keyword evidence="7" id="KW-1185">Reference proteome</keyword>
<dbReference type="EMBL" id="FNVD01000012">
    <property type="protein sequence ID" value="SEG14904.1"/>
    <property type="molecule type" value="Genomic_DNA"/>
</dbReference>
<evidence type="ECO:0000256" key="3">
    <source>
        <dbReference type="ARBA" id="ARBA00022578"/>
    </source>
</evidence>
<evidence type="ECO:0000256" key="5">
    <source>
        <dbReference type="ARBA" id="ARBA00023172"/>
    </source>
</evidence>
<dbReference type="GO" id="GO:0003677">
    <property type="term" value="F:DNA binding"/>
    <property type="evidence" value="ECO:0007669"/>
    <property type="project" value="UniProtKB-KW"/>
</dbReference>
<evidence type="ECO:0000256" key="4">
    <source>
        <dbReference type="ARBA" id="ARBA00023125"/>
    </source>
</evidence>
<evidence type="ECO:0000256" key="2">
    <source>
        <dbReference type="ARBA" id="ARBA00010961"/>
    </source>
</evidence>
<keyword evidence="3" id="KW-0815">Transposition</keyword>
<keyword evidence="4" id="KW-0238">DNA-binding</keyword>
<evidence type="ECO:0000256" key="1">
    <source>
        <dbReference type="ARBA" id="ARBA00002190"/>
    </source>
</evidence>
<dbReference type="Proteomes" id="UP000236742">
    <property type="component" value="Unassembled WGS sequence"/>
</dbReference>
<comment type="similarity">
    <text evidence="2">Belongs to the transposase mutator family.</text>
</comment>
<evidence type="ECO:0000313" key="6">
    <source>
        <dbReference type="EMBL" id="SEG14904.1"/>
    </source>
</evidence>
<dbReference type="Pfam" id="PF00872">
    <property type="entry name" value="Transposase_mut"/>
    <property type="match status" value="1"/>
</dbReference>
<dbReference type="GO" id="GO:0004803">
    <property type="term" value="F:transposase activity"/>
    <property type="evidence" value="ECO:0007669"/>
    <property type="project" value="InterPro"/>
</dbReference>
<dbReference type="InterPro" id="IPR001207">
    <property type="entry name" value="Transposase_mutator"/>
</dbReference>
<name>A0A1H5XT34_9RHOB</name>
<comment type="function">
    <text evidence="1">Required for the transposition of the insertion element.</text>
</comment>
<sequence length="134" mass="15465">MARGIVEDYEKDLPTAVACFMDDFEACIAHLRMPVTHRRAIRATNLLERLFVEERRRLKIIPNAFGERPVLKLMFGAMTRAAERWRRVRFTEFERRQIAAVREELAAEYKAANITPHASQQARSATEISSSSQT</sequence>